<dbReference type="EMBL" id="DAAUNA010000024">
    <property type="protein sequence ID" value="HAF1406337.1"/>
    <property type="molecule type" value="Genomic_DNA"/>
</dbReference>
<comment type="caution">
    <text evidence="1">The sequence shown here is derived from an EMBL/GenBank/DDBJ whole genome shotgun (WGS) entry which is preliminary data.</text>
</comment>
<gene>
    <name evidence="1" type="ORF">G8M00_004967</name>
</gene>
<protein>
    <submittedName>
        <fullName evidence="1">Uncharacterized protein</fullName>
    </submittedName>
</protein>
<reference evidence="1" key="1">
    <citation type="journal article" date="2018" name="Genome Biol.">
        <title>SKESA: strategic k-mer extension for scrupulous assemblies.</title>
        <authorList>
            <person name="Souvorov A."/>
            <person name="Agarwala R."/>
            <person name="Lipman D.J."/>
        </authorList>
    </citation>
    <scope>NUCLEOTIDE SEQUENCE</scope>
    <source>
        <strain evidence="1">MA.CK_93/00017804</strain>
    </source>
</reference>
<accession>A0A742L261</accession>
<dbReference type="AlphaFoldDB" id="A0A742L261"/>
<evidence type="ECO:0000313" key="1">
    <source>
        <dbReference type="EMBL" id="HAF1406337.1"/>
    </source>
</evidence>
<reference evidence="1" key="2">
    <citation type="submission" date="2020-02" db="EMBL/GenBank/DDBJ databases">
        <authorList>
            <consortium name="NCBI Pathogen Detection Project"/>
        </authorList>
    </citation>
    <scope>NUCLEOTIDE SEQUENCE</scope>
    <source>
        <strain evidence="1">MA.CK_93/00017804</strain>
    </source>
</reference>
<name>A0A742L261_SALER</name>
<organism evidence="1">
    <name type="scientific">Salmonella enterica</name>
    <name type="common">Salmonella choleraesuis</name>
    <dbReference type="NCBI Taxonomy" id="28901"/>
    <lineage>
        <taxon>Bacteria</taxon>
        <taxon>Pseudomonadati</taxon>
        <taxon>Pseudomonadota</taxon>
        <taxon>Gammaproteobacteria</taxon>
        <taxon>Enterobacterales</taxon>
        <taxon>Enterobacteriaceae</taxon>
        <taxon>Salmonella</taxon>
    </lineage>
</organism>
<proteinExistence type="predicted"/>
<sequence length="97" mass="10448">MNKPCAGNHFPAYNIAGYGLARKGMQVNEFIINNQPVTEGADINQPFFCGILSAGSGNYLPYGKTGAGKTIFIRQILQPFLFGAAGRPHNTGTVRMK</sequence>